<dbReference type="OrthoDB" id="2684236at2759"/>
<dbReference type="AlphaFoldDB" id="A0A8S2YWX0"/>
<dbReference type="EMBL" id="CAJOBC010120768">
    <property type="protein sequence ID" value="CAF4573225.1"/>
    <property type="molecule type" value="Genomic_DNA"/>
</dbReference>
<organism evidence="1 2">
    <name type="scientific">Didymodactylos carnosus</name>
    <dbReference type="NCBI Taxonomy" id="1234261"/>
    <lineage>
        <taxon>Eukaryota</taxon>
        <taxon>Metazoa</taxon>
        <taxon>Spiralia</taxon>
        <taxon>Gnathifera</taxon>
        <taxon>Rotifera</taxon>
        <taxon>Eurotatoria</taxon>
        <taxon>Bdelloidea</taxon>
        <taxon>Philodinida</taxon>
        <taxon>Philodinidae</taxon>
        <taxon>Didymodactylos</taxon>
    </lineage>
</organism>
<name>A0A8S2YWX0_9BILA</name>
<dbReference type="InterPro" id="IPR009836">
    <property type="entry name" value="GRDP-like"/>
</dbReference>
<protein>
    <submittedName>
        <fullName evidence="1">Uncharacterized protein</fullName>
    </submittedName>
</protein>
<dbReference type="Proteomes" id="UP000681722">
    <property type="component" value="Unassembled WGS sequence"/>
</dbReference>
<proteinExistence type="predicted"/>
<gene>
    <name evidence="1" type="ORF">SRO942_LOCUS47853</name>
</gene>
<evidence type="ECO:0000313" key="2">
    <source>
        <dbReference type="Proteomes" id="UP000681722"/>
    </source>
</evidence>
<sequence>VPMYDIDLIWHTHQLHPESYKQDMIKNLNHILNHDDSIQEHKINSKLYTSDHETRVKWYELYGEKLPKNGCMYRGKTSKNVYTQVTDFTFLRVCQRYLIYVQFSTVLSNETSSSSSSSSSKSTKSSLEIDNVNTVVSSSDSLQSQFSSEQIFVQINSSNQELFTRSSSGLIEAHFEADYFDLKTNFKLKIQRRAGYWPLNYYASIQEYVIDEPIKIMQSNDIVEPSDMTNISDNSTALFHLFETNIENDSKIQQLIPNAKRLILGIPTIEINTIIVVF</sequence>
<reference evidence="1" key="1">
    <citation type="submission" date="2021-02" db="EMBL/GenBank/DDBJ databases">
        <authorList>
            <person name="Nowell W R."/>
        </authorList>
    </citation>
    <scope>NUCLEOTIDE SEQUENCE</scope>
</reference>
<feature type="non-terminal residue" evidence="1">
    <location>
        <position position="1"/>
    </location>
</feature>
<dbReference type="Pfam" id="PF07173">
    <property type="entry name" value="GRDP-like"/>
    <property type="match status" value="1"/>
</dbReference>
<evidence type="ECO:0000313" key="1">
    <source>
        <dbReference type="EMBL" id="CAF4573225.1"/>
    </source>
</evidence>
<comment type="caution">
    <text evidence="1">The sequence shown here is derived from an EMBL/GenBank/DDBJ whole genome shotgun (WGS) entry which is preliminary data.</text>
</comment>
<accession>A0A8S2YWX0</accession>
<dbReference type="PANTHER" id="PTHR34365">
    <property type="entry name" value="ENOLASE (DUF1399)"/>
    <property type="match status" value="1"/>
</dbReference>
<dbReference type="PANTHER" id="PTHR34365:SF7">
    <property type="entry name" value="GLYCINE-RICH DOMAIN-CONTAINING PROTEIN 1"/>
    <property type="match status" value="1"/>
</dbReference>